<sequence>MKASRMKDMPPGEQQLWLLALSGPLVALNRKAGARYDVPSFWAADAGTEQGDLLSSAWGIEDREGLLETVSRMADRGHAVSIGANYWAWHQVLPSDRKSARSEMPELNRLRDLFLDRTALLTGPGGIRAWDLGRMSYLLRNGLYLGYISEQECQYLHLQLGYRALYWYRSWDQYLCGYFSGRMLWMALEIESPDQLKAFLFDEAPPWLSRIFNEVLTDPDNPATYLPWAMALDQIERPNSLGEEGL</sequence>
<proteinExistence type="predicted"/>
<reference evidence="2 3" key="1">
    <citation type="submission" date="2024-04" db="EMBL/GenBank/DDBJ databases">
        <title>Marinobacter sp. SBY-1.</title>
        <authorList>
            <person name="Pan C."/>
        </authorList>
    </citation>
    <scope>NUCLEOTIDE SEQUENCE [LARGE SCALE GENOMIC DNA]</scope>
    <source>
        <strain evidence="2 3">SBY-1</strain>
    </source>
</reference>
<evidence type="ECO:0000313" key="3">
    <source>
        <dbReference type="Proteomes" id="UP001445268"/>
    </source>
</evidence>
<evidence type="ECO:0000259" key="1">
    <source>
        <dbReference type="Pfam" id="PF06889"/>
    </source>
</evidence>
<accession>A0ABZ3E3Q3</accession>
<protein>
    <submittedName>
        <fullName evidence="2">DUF1266 domain-containing protein</fullName>
    </submittedName>
</protein>
<gene>
    <name evidence="2" type="ORF">AAGT77_17735</name>
</gene>
<dbReference type="Pfam" id="PF06889">
    <property type="entry name" value="DUF1266"/>
    <property type="match status" value="1"/>
</dbReference>
<dbReference type="Proteomes" id="UP001445268">
    <property type="component" value="Chromosome"/>
</dbReference>
<name>A0ABZ3E3Q3_9GAMM</name>
<dbReference type="EMBL" id="CP152380">
    <property type="protein sequence ID" value="XAF53743.1"/>
    <property type="molecule type" value="Genomic_DNA"/>
</dbReference>
<dbReference type="RefSeq" id="WP_342631383.1">
    <property type="nucleotide sequence ID" value="NZ_CP152380.1"/>
</dbReference>
<feature type="domain" description="DUF1266" evidence="1">
    <location>
        <begin position="54"/>
        <end position="228"/>
    </location>
</feature>
<dbReference type="InterPro" id="IPR009677">
    <property type="entry name" value="DUF1266"/>
</dbReference>
<keyword evidence="3" id="KW-1185">Reference proteome</keyword>
<organism evidence="2 3">
    <name type="scientific">Marinobacter alkaliphilus</name>
    <dbReference type="NCBI Taxonomy" id="254719"/>
    <lineage>
        <taxon>Bacteria</taxon>
        <taxon>Pseudomonadati</taxon>
        <taxon>Pseudomonadota</taxon>
        <taxon>Gammaproteobacteria</taxon>
        <taxon>Pseudomonadales</taxon>
        <taxon>Marinobacteraceae</taxon>
        <taxon>Marinobacter</taxon>
    </lineage>
</organism>
<evidence type="ECO:0000313" key="2">
    <source>
        <dbReference type="EMBL" id="XAF53743.1"/>
    </source>
</evidence>